<feature type="non-terminal residue" evidence="1">
    <location>
        <position position="1"/>
    </location>
</feature>
<evidence type="ECO:0000313" key="1">
    <source>
        <dbReference type="EMBL" id="ETO03183.1"/>
    </source>
</evidence>
<sequence>IPFMAGILYDYIENGKDPDGSGLLYFWKLLNSTSFCQLSPIHQMILNTRCLDSCKADTESKFLPSQLQNCHKNLIGSFKSFLIVWINFDRHKNNNEYRTAHLPLHKVIGLNFSNLSHVLVHPDIYSCIIDQFKPVPKQSNQWKYFITPKKNNRITPSSQRGVILMNTLEAIVLKVSEIQLSDVIELLLDGLYDEDEYTVDKNEVVRKKCAKLIEKISQNKEQLYNTLRCLMNIFNKKCIPLCDVYADIFEAIATKLDKKTSGYF</sequence>
<name>X6LMK6_RETFI</name>
<dbReference type="AlphaFoldDB" id="X6LMK6"/>
<reference evidence="1 2" key="1">
    <citation type="journal article" date="2013" name="Curr. Biol.">
        <title>The Genome of the Foraminiferan Reticulomyxa filosa.</title>
        <authorList>
            <person name="Glockner G."/>
            <person name="Hulsmann N."/>
            <person name="Schleicher M."/>
            <person name="Noegel A.A."/>
            <person name="Eichinger L."/>
            <person name="Gallinger C."/>
            <person name="Pawlowski J."/>
            <person name="Sierra R."/>
            <person name="Euteneuer U."/>
            <person name="Pillet L."/>
            <person name="Moustafa A."/>
            <person name="Platzer M."/>
            <person name="Groth M."/>
            <person name="Szafranski K."/>
            <person name="Schliwa M."/>
        </authorList>
    </citation>
    <scope>NUCLEOTIDE SEQUENCE [LARGE SCALE GENOMIC DNA]</scope>
</reference>
<protein>
    <submittedName>
        <fullName evidence="1">Uncharacterized protein</fullName>
    </submittedName>
</protein>
<organism evidence="1 2">
    <name type="scientific">Reticulomyxa filosa</name>
    <dbReference type="NCBI Taxonomy" id="46433"/>
    <lineage>
        <taxon>Eukaryota</taxon>
        <taxon>Sar</taxon>
        <taxon>Rhizaria</taxon>
        <taxon>Retaria</taxon>
        <taxon>Foraminifera</taxon>
        <taxon>Monothalamids</taxon>
        <taxon>Reticulomyxidae</taxon>
        <taxon>Reticulomyxa</taxon>
    </lineage>
</organism>
<evidence type="ECO:0000313" key="2">
    <source>
        <dbReference type="Proteomes" id="UP000023152"/>
    </source>
</evidence>
<dbReference type="EMBL" id="ASPP01033964">
    <property type="protein sequence ID" value="ETO03183.1"/>
    <property type="molecule type" value="Genomic_DNA"/>
</dbReference>
<accession>X6LMK6</accession>
<keyword evidence="2" id="KW-1185">Reference proteome</keyword>
<dbReference type="Proteomes" id="UP000023152">
    <property type="component" value="Unassembled WGS sequence"/>
</dbReference>
<proteinExistence type="predicted"/>
<gene>
    <name evidence="1" type="ORF">RFI_34228</name>
</gene>
<comment type="caution">
    <text evidence="1">The sequence shown here is derived from an EMBL/GenBank/DDBJ whole genome shotgun (WGS) entry which is preliminary data.</text>
</comment>